<sequence length="88" mass="9770">MTDVSHQNAITRDNRKLTSLFEVIGSILAMVYAMSIAMNIGAEMLGFSLLLVSSALFAGWAILDRRWTFLLLQAFYATSAIIGLIRWA</sequence>
<feature type="transmembrane region" description="Helical" evidence="1">
    <location>
        <begin position="44"/>
        <end position="63"/>
    </location>
</feature>
<proteinExistence type="predicted"/>
<accession>A0ABZ2HHL2</accession>
<protein>
    <recommendedName>
        <fullName evidence="4">Nicotinamide riboside transporter PnuC</fullName>
    </recommendedName>
</protein>
<dbReference type="EMBL" id="CP146069">
    <property type="protein sequence ID" value="WWR46339.1"/>
    <property type="molecule type" value="Genomic_DNA"/>
</dbReference>
<feature type="transmembrane region" description="Helical" evidence="1">
    <location>
        <begin position="70"/>
        <end position="87"/>
    </location>
</feature>
<reference evidence="2 3" key="1">
    <citation type="submission" date="2023-10" db="EMBL/GenBank/DDBJ databases">
        <title>Roseovarius strain S88 nov., isolated from a marine algae.</title>
        <authorList>
            <person name="Lee M.W."/>
            <person name="Lee J.K."/>
            <person name="Kim J.M."/>
            <person name="Choi D.G."/>
            <person name="Baek J.H."/>
            <person name="Bayburt H."/>
            <person name="Jung J.J."/>
            <person name="Han D.M."/>
            <person name="Jeon C.O."/>
        </authorList>
    </citation>
    <scope>NUCLEOTIDE SEQUENCE [LARGE SCALE GENOMIC DNA]</scope>
    <source>
        <strain evidence="2 3">S88</strain>
    </source>
</reference>
<keyword evidence="1" id="KW-0812">Transmembrane</keyword>
<evidence type="ECO:0000256" key="1">
    <source>
        <dbReference type="SAM" id="Phobius"/>
    </source>
</evidence>
<keyword evidence="1" id="KW-1133">Transmembrane helix</keyword>
<feature type="transmembrane region" description="Helical" evidence="1">
    <location>
        <begin position="20"/>
        <end position="38"/>
    </location>
</feature>
<dbReference type="Proteomes" id="UP001364156">
    <property type="component" value="Chromosome"/>
</dbReference>
<evidence type="ECO:0000313" key="2">
    <source>
        <dbReference type="EMBL" id="WWR46339.1"/>
    </source>
</evidence>
<gene>
    <name evidence="2" type="ORF">RZ517_16450</name>
</gene>
<evidence type="ECO:0000313" key="3">
    <source>
        <dbReference type="Proteomes" id="UP001364156"/>
    </source>
</evidence>
<organism evidence="2 3">
    <name type="scientific">Roseovarius phycicola</name>
    <dbReference type="NCBI Taxonomy" id="3080976"/>
    <lineage>
        <taxon>Bacteria</taxon>
        <taxon>Pseudomonadati</taxon>
        <taxon>Pseudomonadota</taxon>
        <taxon>Alphaproteobacteria</taxon>
        <taxon>Rhodobacterales</taxon>
        <taxon>Roseobacteraceae</taxon>
        <taxon>Roseovarius</taxon>
    </lineage>
</organism>
<keyword evidence="1" id="KW-0472">Membrane</keyword>
<keyword evidence="3" id="KW-1185">Reference proteome</keyword>
<evidence type="ECO:0008006" key="4">
    <source>
        <dbReference type="Google" id="ProtNLM"/>
    </source>
</evidence>
<dbReference type="RefSeq" id="WP_338549201.1">
    <property type="nucleotide sequence ID" value="NZ_CP146069.1"/>
</dbReference>
<name>A0ABZ2HHL2_9RHOB</name>